<comment type="caution">
    <text evidence="1">The sequence shown here is derived from an EMBL/GenBank/DDBJ whole genome shotgun (WGS) entry which is preliminary data.</text>
</comment>
<gene>
    <name evidence="1" type="ORF">HMPREF1563_2912</name>
</gene>
<evidence type="ECO:0000313" key="2">
    <source>
        <dbReference type="Proteomes" id="UP000022311"/>
    </source>
</evidence>
<dbReference type="EMBL" id="JALD01000057">
    <property type="protein sequence ID" value="EUD10115.1"/>
    <property type="molecule type" value="Genomic_DNA"/>
</dbReference>
<accession>A0AAV3M3H7</accession>
<protein>
    <submittedName>
        <fullName evidence="1">PF13262 family protein</fullName>
    </submittedName>
</protein>
<proteinExistence type="predicted"/>
<dbReference type="InterPro" id="IPR025127">
    <property type="entry name" value="DUF4054"/>
</dbReference>
<sequence>MSFLLRYPEFTSVDKARIELAQQDAENQMSRKVWGKKFEQGRDALIAHMLYMSGALTKCGHSKGNPVQFATSKSAGAISIGYSAPDVGFASNHEGYALSTYGQEYLRLRKLVGVHVMVIP</sequence>
<evidence type="ECO:0000313" key="1">
    <source>
        <dbReference type="EMBL" id="EUD10115.1"/>
    </source>
</evidence>
<dbReference type="Pfam" id="PF13262">
    <property type="entry name" value="DUF4054"/>
    <property type="match status" value="1"/>
</dbReference>
<dbReference type="RefSeq" id="WP_036963090.1">
    <property type="nucleotide sequence ID" value="NZ_JALD01000057.1"/>
</dbReference>
<dbReference type="Proteomes" id="UP000022311">
    <property type="component" value="Unassembled WGS sequence"/>
</dbReference>
<organism evidence="1 2">
    <name type="scientific">Providencia alcalifaciens 205/92</name>
    <dbReference type="NCBI Taxonomy" id="1256988"/>
    <lineage>
        <taxon>Bacteria</taxon>
        <taxon>Pseudomonadati</taxon>
        <taxon>Pseudomonadota</taxon>
        <taxon>Gammaproteobacteria</taxon>
        <taxon>Enterobacterales</taxon>
        <taxon>Morganellaceae</taxon>
        <taxon>Providencia</taxon>
    </lineage>
</organism>
<reference evidence="1 2" key="1">
    <citation type="submission" date="2014-01" db="EMBL/GenBank/DDBJ databases">
        <authorList>
            <person name="Durkin A.S."/>
            <person name="McCorrison J."/>
            <person name="Torralba M."/>
            <person name="Gillis M."/>
            <person name="Haft D.H."/>
            <person name="Methe B."/>
            <person name="Sutton G."/>
            <person name="Nelson K.E."/>
        </authorList>
    </citation>
    <scope>NUCLEOTIDE SEQUENCE [LARGE SCALE GENOMIC DNA]</scope>
    <source>
        <strain evidence="1 2">205/92</strain>
    </source>
</reference>
<name>A0AAV3M3H7_9GAMM</name>
<dbReference type="AlphaFoldDB" id="A0AAV3M3H7"/>